<name>A0A5D4R399_9BACI</name>
<reference evidence="2 3" key="1">
    <citation type="submission" date="2019-08" db="EMBL/GenBank/DDBJ databases">
        <title>Bacillus genomes from the desert of Cuatro Cienegas, Coahuila.</title>
        <authorList>
            <person name="Olmedo-Alvarez G."/>
        </authorList>
    </citation>
    <scope>NUCLEOTIDE SEQUENCE [LARGE SCALE GENOMIC DNA]</scope>
    <source>
        <strain evidence="2 3">CH446_14T</strain>
    </source>
</reference>
<keyword evidence="1" id="KW-1133">Transmembrane helix</keyword>
<dbReference type="Proteomes" id="UP000322139">
    <property type="component" value="Unassembled WGS sequence"/>
</dbReference>
<accession>A0A5D4R399</accession>
<dbReference type="AlphaFoldDB" id="A0A5D4R399"/>
<evidence type="ECO:0000313" key="2">
    <source>
        <dbReference type="EMBL" id="TYS44122.1"/>
    </source>
</evidence>
<dbReference type="InterPro" id="IPR021683">
    <property type="entry name" value="DUF3267"/>
</dbReference>
<dbReference type="Pfam" id="PF11667">
    <property type="entry name" value="DUF3267"/>
    <property type="match status" value="1"/>
</dbReference>
<evidence type="ECO:0000256" key="1">
    <source>
        <dbReference type="SAM" id="Phobius"/>
    </source>
</evidence>
<evidence type="ECO:0000313" key="3">
    <source>
        <dbReference type="Proteomes" id="UP000322139"/>
    </source>
</evidence>
<proteinExistence type="predicted"/>
<feature type="transmembrane region" description="Helical" evidence="1">
    <location>
        <begin position="49"/>
        <end position="68"/>
    </location>
</feature>
<comment type="caution">
    <text evidence="2">The sequence shown here is derived from an EMBL/GenBank/DDBJ whole genome shotgun (WGS) entry which is preliminary data.</text>
</comment>
<organism evidence="2 3">
    <name type="scientific">Bacillus infantis</name>
    <dbReference type="NCBI Taxonomy" id="324767"/>
    <lineage>
        <taxon>Bacteria</taxon>
        <taxon>Bacillati</taxon>
        <taxon>Bacillota</taxon>
        <taxon>Bacilli</taxon>
        <taxon>Bacillales</taxon>
        <taxon>Bacillaceae</taxon>
        <taxon>Bacillus</taxon>
    </lineage>
</organism>
<gene>
    <name evidence="2" type="ORF">FZD51_21495</name>
</gene>
<feature type="transmembrane region" description="Helical" evidence="1">
    <location>
        <begin position="18"/>
        <end position="37"/>
    </location>
</feature>
<sequence length="180" mass="20929">MNCWKTINYTKEYGSQRIFILSSITMIITFIFLYVPASYYFVQSSFYDNYFFVFIACFWLIYPVHKLLHFLPVAHLGKKVQKKVSFRLGIPLIHVRVTEPISKAVFIVALLAPFVIISGVLLAACWHFPHYVHYITMLLAYHAGLCFSDMLCLKNICTAPQQAYIEENEEGIEILVYRAH</sequence>
<keyword evidence="1" id="KW-0812">Transmembrane</keyword>
<keyword evidence="1" id="KW-0472">Membrane</keyword>
<protein>
    <submittedName>
        <fullName evidence="2">DUF3267 domain-containing protein</fullName>
    </submittedName>
</protein>
<feature type="transmembrane region" description="Helical" evidence="1">
    <location>
        <begin position="104"/>
        <end position="125"/>
    </location>
</feature>
<dbReference type="RefSeq" id="WP_148976621.1">
    <property type="nucleotide sequence ID" value="NZ_JBNIKT010000019.1"/>
</dbReference>
<dbReference type="EMBL" id="VTER01000013">
    <property type="protein sequence ID" value="TYS44122.1"/>
    <property type="molecule type" value="Genomic_DNA"/>
</dbReference>
<feature type="transmembrane region" description="Helical" evidence="1">
    <location>
        <begin position="131"/>
        <end position="153"/>
    </location>
</feature>